<dbReference type="Pfam" id="PF00583">
    <property type="entry name" value="Acetyltransf_1"/>
    <property type="match status" value="1"/>
</dbReference>
<evidence type="ECO:0000256" key="1">
    <source>
        <dbReference type="ARBA" id="ARBA00008694"/>
    </source>
</evidence>
<gene>
    <name evidence="5" type="ORF">OCTVUL_1B001897</name>
</gene>
<keyword evidence="2" id="KW-0808">Transferase</keyword>
<organism evidence="5 6">
    <name type="scientific">Octopus vulgaris</name>
    <name type="common">Common octopus</name>
    <dbReference type="NCBI Taxonomy" id="6645"/>
    <lineage>
        <taxon>Eukaryota</taxon>
        <taxon>Metazoa</taxon>
        <taxon>Spiralia</taxon>
        <taxon>Lophotrochozoa</taxon>
        <taxon>Mollusca</taxon>
        <taxon>Cephalopoda</taxon>
        <taxon>Coleoidea</taxon>
        <taxon>Octopodiformes</taxon>
        <taxon>Octopoda</taxon>
        <taxon>Incirrata</taxon>
        <taxon>Octopodidae</taxon>
        <taxon>Octopus</taxon>
    </lineage>
</organism>
<proteinExistence type="inferred from homology"/>
<evidence type="ECO:0000256" key="2">
    <source>
        <dbReference type="ARBA" id="ARBA00022679"/>
    </source>
</evidence>
<dbReference type="AlphaFoldDB" id="A0AA36B5K7"/>
<evidence type="ECO:0000313" key="5">
    <source>
        <dbReference type="EMBL" id="CAI9728325.1"/>
    </source>
</evidence>
<evidence type="ECO:0000259" key="4">
    <source>
        <dbReference type="PROSITE" id="PS51186"/>
    </source>
</evidence>
<dbReference type="InterPro" id="IPR000182">
    <property type="entry name" value="GNAT_dom"/>
</dbReference>
<dbReference type="SUPFAM" id="SSF55729">
    <property type="entry name" value="Acyl-CoA N-acyltransferases (Nat)"/>
    <property type="match status" value="1"/>
</dbReference>
<accession>A0AA36B5K7</accession>
<dbReference type="Gene3D" id="3.40.630.30">
    <property type="match status" value="1"/>
</dbReference>
<dbReference type="GO" id="GO:0008080">
    <property type="term" value="F:N-acetyltransferase activity"/>
    <property type="evidence" value="ECO:0007669"/>
    <property type="project" value="UniProtKB-ARBA"/>
</dbReference>
<dbReference type="PANTHER" id="PTHR10545">
    <property type="entry name" value="DIAMINE N-ACETYLTRANSFERASE"/>
    <property type="match status" value="1"/>
</dbReference>
<dbReference type="InterPro" id="IPR051016">
    <property type="entry name" value="Diverse_Substrate_AcTransf"/>
</dbReference>
<dbReference type="InterPro" id="IPR016181">
    <property type="entry name" value="Acyl_CoA_acyltransferase"/>
</dbReference>
<evidence type="ECO:0000313" key="6">
    <source>
        <dbReference type="Proteomes" id="UP001162480"/>
    </source>
</evidence>
<dbReference type="PROSITE" id="PS51186">
    <property type="entry name" value="GNAT"/>
    <property type="match status" value="1"/>
</dbReference>
<evidence type="ECO:0000256" key="3">
    <source>
        <dbReference type="ARBA" id="ARBA00023315"/>
    </source>
</evidence>
<keyword evidence="6" id="KW-1185">Reference proteome</keyword>
<name>A0AA36B5K7_OCTVU</name>
<protein>
    <submittedName>
        <fullName evidence="5">Diamine acetyltransferase 1</fullName>
    </submittedName>
</protein>
<feature type="domain" description="N-acetyltransferase" evidence="4">
    <location>
        <begin position="4"/>
        <end position="181"/>
    </location>
</feature>
<dbReference type="PANTHER" id="PTHR10545:SF29">
    <property type="entry name" value="GH14572P-RELATED"/>
    <property type="match status" value="1"/>
</dbReference>
<comment type="similarity">
    <text evidence="1">Belongs to the acetyltransferase family.</text>
</comment>
<dbReference type="EMBL" id="OX597822">
    <property type="protein sequence ID" value="CAI9728325.1"/>
    <property type="molecule type" value="Genomic_DNA"/>
</dbReference>
<keyword evidence="3" id="KW-0012">Acyltransferase</keyword>
<dbReference type="Proteomes" id="UP001162480">
    <property type="component" value="Chromosome 9"/>
</dbReference>
<reference evidence="5" key="1">
    <citation type="submission" date="2023-08" db="EMBL/GenBank/DDBJ databases">
        <authorList>
            <person name="Alioto T."/>
            <person name="Alioto T."/>
            <person name="Gomez Garrido J."/>
        </authorList>
    </citation>
    <scope>NUCLEOTIDE SEQUENCE</scope>
</reference>
<sequence>MASYCIRDGTEEDLPELHRLMQEIADNEDSGKAIGETTGLECQALTDISVDVLLMIEESLKEYGFGEHRYFYFIVVEDTSDKDGPIHLTGFLLYSHAFSTETGPILNLRYVYITPSYRKKGSAKEMWKYFLKLAIKGNFGRVQWIAKGSDSLVLRYSQNYGLSNIIKREGWYLFNMSKSKITAMK</sequence>